<dbReference type="InterPro" id="IPR004294">
    <property type="entry name" value="Carotenoid_Oase"/>
</dbReference>
<evidence type="ECO:0000313" key="7">
    <source>
        <dbReference type="Proteomes" id="UP000824596"/>
    </source>
</evidence>
<evidence type="ECO:0000256" key="3">
    <source>
        <dbReference type="ARBA" id="ARBA00022723"/>
    </source>
</evidence>
<keyword evidence="5" id="KW-0408">Iron</keyword>
<evidence type="ECO:0000313" key="6">
    <source>
        <dbReference type="EMBL" id="KAH0962731.1"/>
    </source>
</evidence>
<dbReference type="GO" id="GO:0046872">
    <property type="term" value="F:metal ion binding"/>
    <property type="evidence" value="ECO:0007669"/>
    <property type="project" value="UniProtKB-KW"/>
</dbReference>
<name>A0A9P8SHD8_9HYPO</name>
<dbReference type="Proteomes" id="UP000824596">
    <property type="component" value="Unassembled WGS sequence"/>
</dbReference>
<accession>A0A9P8SHD8</accession>
<dbReference type="RefSeq" id="XP_044720244.1">
    <property type="nucleotide sequence ID" value="XM_044863712.1"/>
</dbReference>
<dbReference type="GO" id="GO:0016121">
    <property type="term" value="P:carotene catabolic process"/>
    <property type="evidence" value="ECO:0007669"/>
    <property type="project" value="TreeGrafter"/>
</dbReference>
<dbReference type="Pfam" id="PF03055">
    <property type="entry name" value="RPE65"/>
    <property type="match status" value="1"/>
</dbReference>
<organism evidence="6 7">
    <name type="scientific">Hirsutella rhossiliensis</name>
    <dbReference type="NCBI Taxonomy" id="111463"/>
    <lineage>
        <taxon>Eukaryota</taxon>
        <taxon>Fungi</taxon>
        <taxon>Dikarya</taxon>
        <taxon>Ascomycota</taxon>
        <taxon>Pezizomycotina</taxon>
        <taxon>Sordariomycetes</taxon>
        <taxon>Hypocreomycetidae</taxon>
        <taxon>Hypocreales</taxon>
        <taxon>Ophiocordycipitaceae</taxon>
        <taxon>Hirsutella</taxon>
    </lineage>
</organism>
<reference evidence="6" key="1">
    <citation type="submission" date="2021-09" db="EMBL/GenBank/DDBJ databases">
        <title>A high-quality genome of the endoparasitic fungus Hirsutella rhossiliensis with a comparison of Hirsutella genomes reveals transposable elements contributing to genome size variation.</title>
        <authorList>
            <person name="Lin R."/>
            <person name="Jiao Y."/>
            <person name="Sun X."/>
            <person name="Ling J."/>
            <person name="Xie B."/>
            <person name="Cheng X."/>
        </authorList>
    </citation>
    <scope>NUCLEOTIDE SEQUENCE</scope>
    <source>
        <strain evidence="6">HR02</strain>
    </source>
</reference>
<dbReference type="GO" id="GO:0010436">
    <property type="term" value="F:carotenoid dioxygenase activity"/>
    <property type="evidence" value="ECO:0007669"/>
    <property type="project" value="TreeGrafter"/>
</dbReference>
<keyword evidence="3" id="KW-0479">Metal-binding</keyword>
<keyword evidence="7" id="KW-1185">Reference proteome</keyword>
<comment type="cofactor">
    <cofactor evidence="1">
        <name>Fe(2+)</name>
        <dbReference type="ChEBI" id="CHEBI:29033"/>
    </cofactor>
</comment>
<evidence type="ECO:0000256" key="2">
    <source>
        <dbReference type="ARBA" id="ARBA00006787"/>
    </source>
</evidence>
<dbReference type="PANTHER" id="PTHR10543:SF24">
    <property type="entry name" value="CAROTENOID ISOMEROOXYGENASE"/>
    <property type="match status" value="1"/>
</dbReference>
<dbReference type="AlphaFoldDB" id="A0A9P8SHD8"/>
<evidence type="ECO:0000256" key="4">
    <source>
        <dbReference type="ARBA" id="ARBA00023002"/>
    </source>
</evidence>
<dbReference type="OrthoDB" id="407010at2759"/>
<comment type="caution">
    <text evidence="6">The sequence shown here is derived from an EMBL/GenBank/DDBJ whole genome shotgun (WGS) entry which is preliminary data.</text>
</comment>
<evidence type="ECO:0000256" key="1">
    <source>
        <dbReference type="ARBA" id="ARBA00001954"/>
    </source>
</evidence>
<keyword evidence="4" id="KW-0560">Oxidoreductase</keyword>
<dbReference type="EMBL" id="JAIZPD010000005">
    <property type="protein sequence ID" value="KAH0962731.1"/>
    <property type="molecule type" value="Genomic_DNA"/>
</dbReference>
<comment type="similarity">
    <text evidence="2">Belongs to the carotenoid oxygenase family.</text>
</comment>
<sequence>MALNASGTILRTVDHEKEDTEQILKNTENQSWKVWPNGAGFEGLEEHRGPLRLHVKGTIPSWAAGTLYRTGPGQNVVENTVKGTHNVSHWFDGFAHTHKFDIVPSEVDDGSTTVLYSSRRQSEAHVANIKETGWRSSISFGQKADPCVGLFAKFMSNFTPQQHTNNVVLLPNVPGLRDGAPTNLGHHVDRTNLYISTDTSTLQSIDPATLEPLGFTSQILLASTQYIAYSA</sequence>
<protein>
    <submittedName>
        <fullName evidence="6">Retinal pigment epithelial membrane protein</fullName>
    </submittedName>
</protein>
<proteinExistence type="inferred from homology"/>
<dbReference type="PANTHER" id="PTHR10543">
    <property type="entry name" value="BETA-CAROTENE DIOXYGENASE"/>
    <property type="match status" value="1"/>
</dbReference>
<evidence type="ECO:0000256" key="5">
    <source>
        <dbReference type="ARBA" id="ARBA00023004"/>
    </source>
</evidence>
<gene>
    <name evidence="6" type="ORF">HRG_05241</name>
</gene>
<dbReference type="GeneID" id="68354370"/>